<dbReference type="Proteomes" id="UP000023152">
    <property type="component" value="Unassembled WGS sequence"/>
</dbReference>
<organism evidence="3 4">
    <name type="scientific">Reticulomyxa filosa</name>
    <dbReference type="NCBI Taxonomy" id="46433"/>
    <lineage>
        <taxon>Eukaryota</taxon>
        <taxon>Sar</taxon>
        <taxon>Rhizaria</taxon>
        <taxon>Retaria</taxon>
        <taxon>Foraminifera</taxon>
        <taxon>Monothalamids</taxon>
        <taxon>Reticulomyxidae</taxon>
        <taxon>Reticulomyxa</taxon>
    </lineage>
</organism>
<keyword evidence="1" id="KW-0472">Membrane</keyword>
<evidence type="ECO:0000313" key="4">
    <source>
        <dbReference type="Proteomes" id="UP000023152"/>
    </source>
</evidence>
<name>X6N234_RETFI</name>
<accession>X6N234</accession>
<dbReference type="Pfam" id="PF08246">
    <property type="entry name" value="Inhibitor_I29"/>
    <property type="match status" value="1"/>
</dbReference>
<dbReference type="SMART" id="SM00848">
    <property type="entry name" value="Inhibitor_I29"/>
    <property type="match status" value="1"/>
</dbReference>
<keyword evidence="1" id="KW-0812">Transmembrane</keyword>
<gene>
    <name evidence="3" type="ORF">RFI_17875</name>
</gene>
<dbReference type="SUPFAM" id="SSF54001">
    <property type="entry name" value="Cysteine proteinases"/>
    <property type="match status" value="1"/>
</dbReference>
<dbReference type="InterPro" id="IPR038765">
    <property type="entry name" value="Papain-like_cys_pep_sf"/>
</dbReference>
<feature type="transmembrane region" description="Helical" evidence="1">
    <location>
        <begin position="37"/>
        <end position="58"/>
    </location>
</feature>
<proteinExistence type="predicted"/>
<dbReference type="AlphaFoldDB" id="X6N234"/>
<dbReference type="EMBL" id="ASPP01013750">
    <property type="protein sequence ID" value="ETO19357.1"/>
    <property type="molecule type" value="Genomic_DNA"/>
</dbReference>
<protein>
    <recommendedName>
        <fullName evidence="2">Cathepsin propeptide inhibitor domain-containing protein</fullName>
    </recommendedName>
</protein>
<keyword evidence="1" id="KW-1133">Transmembrane helix</keyword>
<keyword evidence="4" id="KW-1185">Reference proteome</keyword>
<dbReference type="Gene3D" id="1.10.287.2250">
    <property type="match status" value="1"/>
</dbReference>
<evidence type="ECO:0000256" key="1">
    <source>
        <dbReference type="SAM" id="Phobius"/>
    </source>
</evidence>
<sequence>MSLQKKMLNAIFFLVITSRTCTKKALQTEPKGKGKKLAALVVLSLMFLGAAFFAANGLKEMSKLTEEKGGRVDWATEFTKEDLKNLDTMAAFESWHKTFEKNYATQTEEANRYAIWLENLEKIAESNSKDLTYKLRLNQCMFFFFEKINKK</sequence>
<comment type="caution">
    <text evidence="3">The sequence shown here is derived from an EMBL/GenBank/DDBJ whole genome shotgun (WGS) entry which is preliminary data.</text>
</comment>
<dbReference type="InterPro" id="IPR013201">
    <property type="entry name" value="Prot_inhib_I29"/>
</dbReference>
<evidence type="ECO:0000313" key="3">
    <source>
        <dbReference type="EMBL" id="ETO19357.1"/>
    </source>
</evidence>
<reference evidence="3 4" key="1">
    <citation type="journal article" date="2013" name="Curr. Biol.">
        <title>The Genome of the Foraminiferan Reticulomyxa filosa.</title>
        <authorList>
            <person name="Glockner G."/>
            <person name="Hulsmann N."/>
            <person name="Schleicher M."/>
            <person name="Noegel A.A."/>
            <person name="Eichinger L."/>
            <person name="Gallinger C."/>
            <person name="Pawlowski J."/>
            <person name="Sierra R."/>
            <person name="Euteneuer U."/>
            <person name="Pillet L."/>
            <person name="Moustafa A."/>
            <person name="Platzer M."/>
            <person name="Groth M."/>
            <person name="Szafranski K."/>
            <person name="Schliwa M."/>
        </authorList>
    </citation>
    <scope>NUCLEOTIDE SEQUENCE [LARGE SCALE GENOMIC DNA]</scope>
</reference>
<feature type="domain" description="Cathepsin propeptide inhibitor" evidence="2">
    <location>
        <begin position="92"/>
        <end position="143"/>
    </location>
</feature>
<evidence type="ECO:0000259" key="2">
    <source>
        <dbReference type="SMART" id="SM00848"/>
    </source>
</evidence>